<evidence type="ECO:0000259" key="1">
    <source>
        <dbReference type="PROSITE" id="PS50127"/>
    </source>
</evidence>
<dbReference type="AlphaFoldDB" id="A0A7S3IS70"/>
<dbReference type="PROSITE" id="PS50127">
    <property type="entry name" value="UBC_2"/>
    <property type="match status" value="1"/>
</dbReference>
<dbReference type="SMART" id="SM00212">
    <property type="entry name" value="UBCc"/>
    <property type="match status" value="1"/>
</dbReference>
<reference evidence="2" key="1">
    <citation type="submission" date="2021-01" db="EMBL/GenBank/DDBJ databases">
        <authorList>
            <person name="Corre E."/>
            <person name="Pelletier E."/>
            <person name="Niang G."/>
            <person name="Scheremetjew M."/>
            <person name="Finn R."/>
            <person name="Kale V."/>
            <person name="Holt S."/>
            <person name="Cochrane G."/>
            <person name="Meng A."/>
            <person name="Brown T."/>
            <person name="Cohen L."/>
        </authorList>
    </citation>
    <scope>NUCLEOTIDE SEQUENCE</scope>
    <source>
        <strain evidence="2">S3</strain>
    </source>
</reference>
<evidence type="ECO:0000313" key="2">
    <source>
        <dbReference type="EMBL" id="CAE0329813.1"/>
    </source>
</evidence>
<organism evidence="2">
    <name type="scientific">Strombidium inclinatum</name>
    <dbReference type="NCBI Taxonomy" id="197538"/>
    <lineage>
        <taxon>Eukaryota</taxon>
        <taxon>Sar</taxon>
        <taxon>Alveolata</taxon>
        <taxon>Ciliophora</taxon>
        <taxon>Intramacronucleata</taxon>
        <taxon>Spirotrichea</taxon>
        <taxon>Oligotrichia</taxon>
        <taxon>Strombidiidae</taxon>
        <taxon>Strombidium</taxon>
    </lineage>
</organism>
<accession>A0A7S3IS70</accession>
<protein>
    <recommendedName>
        <fullName evidence="1">UBC core domain-containing protein</fullName>
    </recommendedName>
</protein>
<proteinExistence type="predicted"/>
<dbReference type="Gene3D" id="3.10.110.10">
    <property type="entry name" value="Ubiquitin Conjugating Enzyme"/>
    <property type="match status" value="1"/>
</dbReference>
<feature type="domain" description="UBC core" evidence="1">
    <location>
        <begin position="4"/>
        <end position="151"/>
    </location>
</feature>
<gene>
    <name evidence="2" type="ORF">SINC0208_LOCUS10443</name>
</gene>
<dbReference type="EMBL" id="HBIH01025979">
    <property type="protein sequence ID" value="CAE0329813.1"/>
    <property type="molecule type" value="Transcribed_RNA"/>
</dbReference>
<dbReference type="InterPro" id="IPR000608">
    <property type="entry name" value="UBC"/>
</dbReference>
<sequence>MAARQHRRLTKEMQDFEKDPIEGVEIKLVNDQVTNWNVIIAGPAGSPYEGGKFTVSVDFSDNYPFKCPKLLFVTKVYHPNIKTDTGEICAQAIQNQWVPTLNANFIIKMLMELLANPNHENPQETEIARELMITPDKFRGKAKEFTEKYAK</sequence>
<dbReference type="Pfam" id="PF00179">
    <property type="entry name" value="UQ_con"/>
    <property type="match status" value="1"/>
</dbReference>
<dbReference type="InterPro" id="IPR016135">
    <property type="entry name" value="UBQ-conjugating_enzyme/RWD"/>
</dbReference>
<name>A0A7S3IS70_9SPIT</name>
<dbReference type="SUPFAM" id="SSF54495">
    <property type="entry name" value="UBC-like"/>
    <property type="match status" value="1"/>
</dbReference>
<dbReference type="InterPro" id="IPR050113">
    <property type="entry name" value="Ub_conjugating_enzyme"/>
</dbReference>
<dbReference type="PANTHER" id="PTHR24067">
    <property type="entry name" value="UBIQUITIN-CONJUGATING ENZYME E2"/>
    <property type="match status" value="1"/>
</dbReference>